<evidence type="ECO:0000256" key="1">
    <source>
        <dbReference type="ARBA" id="ARBA00001585"/>
    </source>
</evidence>
<proteinExistence type="inferred from homology"/>
<dbReference type="GO" id="GO:0006508">
    <property type="term" value="P:proteolysis"/>
    <property type="evidence" value="ECO:0007669"/>
    <property type="project" value="UniProtKB-KW"/>
</dbReference>
<evidence type="ECO:0000256" key="13">
    <source>
        <dbReference type="RuleBase" id="RU003421"/>
    </source>
</evidence>
<evidence type="ECO:0000256" key="4">
    <source>
        <dbReference type="ARBA" id="ARBA00012568"/>
    </source>
</evidence>
<comment type="similarity">
    <text evidence="3 11 13">Belongs to the peptidase S33 family.</text>
</comment>
<evidence type="ECO:0000259" key="14">
    <source>
        <dbReference type="Pfam" id="PF00561"/>
    </source>
</evidence>
<feature type="active site" description="Proton donor" evidence="12">
    <location>
        <position position="283"/>
    </location>
</feature>
<dbReference type="PRINTS" id="PR00111">
    <property type="entry name" value="ABHYDROLASE"/>
</dbReference>
<evidence type="ECO:0000256" key="2">
    <source>
        <dbReference type="ARBA" id="ARBA00004496"/>
    </source>
</evidence>
<dbReference type="InterPro" id="IPR002410">
    <property type="entry name" value="Peptidase_S33"/>
</dbReference>
<dbReference type="OrthoDB" id="9796770at2"/>
<dbReference type="RefSeq" id="WP_022986175.1">
    <property type="nucleotide sequence ID" value="NZ_CAXGPP010000027.1"/>
</dbReference>
<evidence type="ECO:0000256" key="5">
    <source>
        <dbReference type="ARBA" id="ARBA00021843"/>
    </source>
</evidence>
<evidence type="ECO:0000256" key="6">
    <source>
        <dbReference type="ARBA" id="ARBA00022438"/>
    </source>
</evidence>
<dbReference type="PIRSF" id="PIRSF006431">
    <property type="entry name" value="Pept_S33"/>
    <property type="match status" value="1"/>
</dbReference>
<evidence type="ECO:0000256" key="10">
    <source>
        <dbReference type="ARBA" id="ARBA00029605"/>
    </source>
</evidence>
<protein>
    <recommendedName>
        <fullName evidence="5 11">Proline iminopeptidase</fullName>
        <shortName evidence="11">PIP</shortName>
        <ecNumber evidence="4 11">3.4.11.5</ecNumber>
    </recommendedName>
    <alternativeName>
        <fullName evidence="10 11">Prolyl aminopeptidase</fullName>
    </alternativeName>
</protein>
<dbReference type="InterPro" id="IPR029058">
    <property type="entry name" value="AB_hydrolase_fold"/>
</dbReference>
<evidence type="ECO:0000313" key="16">
    <source>
        <dbReference type="Proteomes" id="UP000283734"/>
    </source>
</evidence>
<evidence type="ECO:0000256" key="8">
    <source>
        <dbReference type="ARBA" id="ARBA00022670"/>
    </source>
</evidence>
<dbReference type="Proteomes" id="UP000283734">
    <property type="component" value="Unassembled WGS sequence"/>
</dbReference>
<feature type="active site" evidence="12">
    <location>
        <position position="255"/>
    </location>
</feature>
<dbReference type="NCBIfam" id="TIGR01249">
    <property type="entry name" value="pro_imino_pep_1"/>
    <property type="match status" value="1"/>
</dbReference>
<sequence>MALFPPIECYRQGHFSVGQGHQLYLEESGNRDGIPVVVLHGGPGGGCSPVLRRFFDPQRFRIIVFDQRGAGQSRPLASIHDNTTADLVTDLESIRAHLGLDQWMVFGGSWGATLALAYLAEHPQRVSGMVLRGVFLCRQQDRDWLYTEGGAARLFPQAWQRLLAAAPEGEGGLLERYRRGLETPKARHYARAWCNWEATLALMPTLADGAGSDDELCMATQEIHYFLHQGFLPSPLLERCAGSQVPTEIIQGDRDFVCPADQALALHKVLPNSVLHWVEGGSHSSSHPAIAEALVQAVRRMETRISV</sequence>
<dbReference type="InterPro" id="IPR005944">
    <property type="entry name" value="Pro_iminopeptidase"/>
</dbReference>
<evidence type="ECO:0000256" key="9">
    <source>
        <dbReference type="ARBA" id="ARBA00022801"/>
    </source>
</evidence>
<dbReference type="Gene3D" id="3.40.50.1820">
    <property type="entry name" value="alpha/beta hydrolase"/>
    <property type="match status" value="1"/>
</dbReference>
<dbReference type="EMBL" id="QYYA01000005">
    <property type="protein sequence ID" value="RJG16540.1"/>
    <property type="molecule type" value="Genomic_DNA"/>
</dbReference>
<accession>A0A418XV09</accession>
<comment type="subcellular location">
    <subcellularLocation>
        <location evidence="2 11">Cytoplasm</location>
    </subcellularLocation>
</comment>
<dbReference type="Pfam" id="PF00561">
    <property type="entry name" value="Abhydrolase_1"/>
    <property type="match status" value="1"/>
</dbReference>
<keyword evidence="7 11" id="KW-0963">Cytoplasm</keyword>
<feature type="active site" description="Nucleophile" evidence="12">
    <location>
        <position position="109"/>
    </location>
</feature>
<evidence type="ECO:0000313" key="15">
    <source>
        <dbReference type="EMBL" id="RJG16540.1"/>
    </source>
</evidence>
<dbReference type="InterPro" id="IPR000073">
    <property type="entry name" value="AB_hydrolase_1"/>
</dbReference>
<evidence type="ECO:0000256" key="12">
    <source>
        <dbReference type="PIRSR" id="PIRSR006431-1"/>
    </source>
</evidence>
<name>A0A418XV09_9GAMM</name>
<reference evidence="15 16" key="1">
    <citation type="submission" date="2018-09" db="EMBL/GenBank/DDBJ databases">
        <title>Alcanivorax profundi sp. nov., isolated from 1000 m-depth seawater of the Mariana Trench.</title>
        <authorList>
            <person name="Liu J."/>
        </authorList>
    </citation>
    <scope>NUCLEOTIDE SEQUENCE [LARGE SCALE GENOMIC DNA]</scope>
    <source>
        <strain evidence="15 16">MTEO17</strain>
    </source>
</reference>
<dbReference type="GO" id="GO:0004177">
    <property type="term" value="F:aminopeptidase activity"/>
    <property type="evidence" value="ECO:0007669"/>
    <property type="project" value="UniProtKB-UniRule"/>
</dbReference>
<keyword evidence="6 11" id="KW-0031">Aminopeptidase</keyword>
<keyword evidence="8 11" id="KW-0645">Protease</keyword>
<dbReference type="SUPFAM" id="SSF53474">
    <property type="entry name" value="alpha/beta-Hydrolases"/>
    <property type="match status" value="1"/>
</dbReference>
<dbReference type="PANTHER" id="PTHR43722">
    <property type="entry name" value="PROLINE IMINOPEPTIDASE"/>
    <property type="match status" value="1"/>
</dbReference>
<comment type="catalytic activity">
    <reaction evidence="1 11 13">
        <text>Release of N-terminal proline from a peptide.</text>
        <dbReference type="EC" id="3.4.11.5"/>
    </reaction>
</comment>
<evidence type="ECO:0000256" key="3">
    <source>
        <dbReference type="ARBA" id="ARBA00010088"/>
    </source>
</evidence>
<keyword evidence="9 11" id="KW-0378">Hydrolase</keyword>
<feature type="domain" description="AB hydrolase-1" evidence="14">
    <location>
        <begin position="35"/>
        <end position="281"/>
    </location>
</feature>
<dbReference type="PRINTS" id="PR00793">
    <property type="entry name" value="PROAMNOPTASE"/>
</dbReference>
<organism evidence="15 16">
    <name type="scientific">Alcanivorax profundi</name>
    <dbReference type="NCBI Taxonomy" id="2338368"/>
    <lineage>
        <taxon>Bacteria</taxon>
        <taxon>Pseudomonadati</taxon>
        <taxon>Pseudomonadota</taxon>
        <taxon>Gammaproteobacteria</taxon>
        <taxon>Oceanospirillales</taxon>
        <taxon>Alcanivoracaceae</taxon>
        <taxon>Alcanivorax</taxon>
    </lineage>
</organism>
<evidence type="ECO:0000256" key="11">
    <source>
        <dbReference type="PIRNR" id="PIRNR006431"/>
    </source>
</evidence>
<dbReference type="PANTHER" id="PTHR43722:SF1">
    <property type="entry name" value="PROLINE IMINOPEPTIDASE"/>
    <property type="match status" value="1"/>
</dbReference>
<keyword evidence="16" id="KW-1185">Reference proteome</keyword>
<evidence type="ECO:0000256" key="7">
    <source>
        <dbReference type="ARBA" id="ARBA00022490"/>
    </source>
</evidence>
<gene>
    <name evidence="15" type="primary">pip</name>
    <name evidence="15" type="ORF">D4A39_14950</name>
</gene>
<dbReference type="AlphaFoldDB" id="A0A418XV09"/>
<comment type="caution">
    <text evidence="15">The sequence shown here is derived from an EMBL/GenBank/DDBJ whole genome shotgun (WGS) entry which is preliminary data.</text>
</comment>
<dbReference type="GO" id="GO:0005737">
    <property type="term" value="C:cytoplasm"/>
    <property type="evidence" value="ECO:0007669"/>
    <property type="project" value="UniProtKB-SubCell"/>
</dbReference>
<dbReference type="EC" id="3.4.11.5" evidence="4 11"/>